<dbReference type="Gene3D" id="2.70.170.10">
    <property type="entry name" value="Neurotransmitter-gated ion-channel ligand-binding domain"/>
    <property type="match status" value="1"/>
</dbReference>
<keyword evidence="2 5" id="KW-0812">Transmembrane</keyword>
<keyword evidence="3 5" id="KW-1133">Transmembrane helix</keyword>
<evidence type="ECO:0000256" key="2">
    <source>
        <dbReference type="ARBA" id="ARBA00022692"/>
    </source>
</evidence>
<evidence type="ECO:0000256" key="6">
    <source>
        <dbReference type="SAM" id="SignalP"/>
    </source>
</evidence>
<reference evidence="8" key="1">
    <citation type="submission" date="2020-11" db="EMBL/GenBank/DDBJ databases">
        <authorList>
            <person name="Tran Van P."/>
        </authorList>
    </citation>
    <scope>NUCLEOTIDE SEQUENCE</scope>
</reference>
<name>A0A7R9DBB1_TIMCR</name>
<comment type="subcellular location">
    <subcellularLocation>
        <location evidence="1">Membrane</location>
        <topology evidence="1">Multi-pass membrane protein</topology>
    </subcellularLocation>
</comment>
<dbReference type="AlphaFoldDB" id="A0A7R9DBB1"/>
<dbReference type="EMBL" id="OC321433">
    <property type="protein sequence ID" value="CAD7410053.1"/>
    <property type="molecule type" value="Genomic_DNA"/>
</dbReference>
<feature type="chain" id="PRO_5030967450" description="Neurotransmitter-gated ion-channel ligand-binding domain-containing protein" evidence="6">
    <location>
        <begin position="21"/>
        <end position="437"/>
    </location>
</feature>
<keyword evidence="4 5" id="KW-0472">Membrane</keyword>
<dbReference type="PANTHER" id="PTHR18945">
    <property type="entry name" value="NEUROTRANSMITTER GATED ION CHANNEL"/>
    <property type="match status" value="1"/>
</dbReference>
<dbReference type="GO" id="GO:0005230">
    <property type="term" value="F:extracellular ligand-gated monoatomic ion channel activity"/>
    <property type="evidence" value="ECO:0007669"/>
    <property type="project" value="InterPro"/>
</dbReference>
<dbReference type="Gene3D" id="1.20.58.390">
    <property type="entry name" value="Neurotransmitter-gated ion-channel transmembrane domain"/>
    <property type="match status" value="1"/>
</dbReference>
<feature type="domain" description="Neurotransmitter-gated ion-channel ligand-binding" evidence="7">
    <location>
        <begin position="36"/>
        <end position="258"/>
    </location>
</feature>
<dbReference type="SUPFAM" id="SSF63712">
    <property type="entry name" value="Nicotinic receptor ligand binding domain-like"/>
    <property type="match status" value="1"/>
</dbReference>
<feature type="transmembrane region" description="Helical" evidence="5">
    <location>
        <begin position="409"/>
        <end position="436"/>
    </location>
</feature>
<dbReference type="InterPro" id="IPR038050">
    <property type="entry name" value="Neuro_actylchol_rec"/>
</dbReference>
<evidence type="ECO:0000256" key="1">
    <source>
        <dbReference type="ARBA" id="ARBA00004141"/>
    </source>
</evidence>
<organism evidence="8">
    <name type="scientific">Timema cristinae</name>
    <name type="common">Walking stick</name>
    <dbReference type="NCBI Taxonomy" id="61476"/>
    <lineage>
        <taxon>Eukaryota</taxon>
        <taxon>Metazoa</taxon>
        <taxon>Ecdysozoa</taxon>
        <taxon>Arthropoda</taxon>
        <taxon>Hexapoda</taxon>
        <taxon>Insecta</taxon>
        <taxon>Pterygota</taxon>
        <taxon>Neoptera</taxon>
        <taxon>Polyneoptera</taxon>
        <taxon>Phasmatodea</taxon>
        <taxon>Timematodea</taxon>
        <taxon>Timematoidea</taxon>
        <taxon>Timematidae</taxon>
        <taxon>Timema</taxon>
    </lineage>
</organism>
<evidence type="ECO:0000256" key="4">
    <source>
        <dbReference type="ARBA" id="ARBA00023136"/>
    </source>
</evidence>
<dbReference type="InterPro" id="IPR006201">
    <property type="entry name" value="Neur_channel"/>
</dbReference>
<dbReference type="Pfam" id="PF02931">
    <property type="entry name" value="Neur_chan_LBD"/>
    <property type="match status" value="1"/>
</dbReference>
<dbReference type="GO" id="GO:0004888">
    <property type="term" value="F:transmembrane signaling receptor activity"/>
    <property type="evidence" value="ECO:0007669"/>
    <property type="project" value="InterPro"/>
</dbReference>
<dbReference type="InterPro" id="IPR036734">
    <property type="entry name" value="Neur_chan_lig-bd_sf"/>
</dbReference>
<evidence type="ECO:0000313" key="8">
    <source>
        <dbReference type="EMBL" id="CAD7410053.1"/>
    </source>
</evidence>
<dbReference type="SUPFAM" id="SSF90112">
    <property type="entry name" value="Neurotransmitter-gated ion-channel transmembrane pore"/>
    <property type="match status" value="1"/>
</dbReference>
<dbReference type="GO" id="GO:0016020">
    <property type="term" value="C:membrane"/>
    <property type="evidence" value="ECO:0007669"/>
    <property type="project" value="UniProtKB-SubCell"/>
</dbReference>
<accession>A0A7R9DBB1</accession>
<sequence length="437" mass="49504">MQRWCFSLLVIIRMSQVIEGGSCPVDPHPVSSATVRLKNDKFCNYDTMMRPVTDASRTTTVKVFMWLKHLDFQETTNANELHIHAWMSWEWKDELLQWNPEDYEGVDELQLISSSIWVPDIALYSMVDMSSFTTFLLDARCIVNNGGMVRCVPPTVYQALCVADLTKWPFDSHQCALRLGSWGHTGEHINFTFLGEGVSIKDKYTFKNPSYGRFLYSTSEYEPNREWELLNLNATWRVERGTNHTFPTVVYDFYLKRHAGVPAAVVLVPALVLATLTLLSFWIEAGSSSRISLCSMNVFAHCLYLQYVGFQIPSNGDSCPKIVLFFRDSMLLAGMSLVITVIAQSLATLTSVPPGWLSSIFDWLLRYRAGQIMLLTGLTPKQALVSKREDVGEDAATLTEEAPPPTTKWIFLVILLDRIMFLVFLLVLLVLLTALIP</sequence>
<evidence type="ECO:0000256" key="3">
    <source>
        <dbReference type="ARBA" id="ARBA00022989"/>
    </source>
</evidence>
<dbReference type="CDD" id="cd18989">
    <property type="entry name" value="LGIC_ECD_cation"/>
    <property type="match status" value="1"/>
</dbReference>
<evidence type="ECO:0000256" key="5">
    <source>
        <dbReference type="SAM" id="Phobius"/>
    </source>
</evidence>
<dbReference type="InterPro" id="IPR006202">
    <property type="entry name" value="Neur_chan_lig-bd"/>
</dbReference>
<dbReference type="InterPro" id="IPR036719">
    <property type="entry name" value="Neuro-gated_channel_TM_sf"/>
</dbReference>
<evidence type="ECO:0000259" key="7">
    <source>
        <dbReference type="Pfam" id="PF02931"/>
    </source>
</evidence>
<proteinExistence type="predicted"/>
<feature type="transmembrane region" description="Helical" evidence="5">
    <location>
        <begin position="330"/>
        <end position="349"/>
    </location>
</feature>
<dbReference type="PRINTS" id="PR00252">
    <property type="entry name" value="NRIONCHANNEL"/>
</dbReference>
<gene>
    <name evidence="8" type="ORF">TCEB3V08_LOCUS10300</name>
</gene>
<feature type="signal peptide" evidence="6">
    <location>
        <begin position="1"/>
        <end position="20"/>
    </location>
</feature>
<protein>
    <recommendedName>
        <fullName evidence="7">Neurotransmitter-gated ion-channel ligand-binding domain-containing protein</fullName>
    </recommendedName>
</protein>
<dbReference type="FunFam" id="2.70.170.10:FF:000028">
    <property type="entry name" value="AcetylCholine Receptor"/>
    <property type="match status" value="1"/>
</dbReference>
<feature type="transmembrane region" description="Helical" evidence="5">
    <location>
        <begin position="261"/>
        <end position="283"/>
    </location>
</feature>
<keyword evidence="6" id="KW-0732">Signal</keyword>